<dbReference type="PROSITE" id="PS50865">
    <property type="entry name" value="ZF_MYND_2"/>
    <property type="match status" value="1"/>
</dbReference>
<dbReference type="Pfam" id="PF13424">
    <property type="entry name" value="TPR_12"/>
    <property type="match status" value="1"/>
</dbReference>
<gene>
    <name evidence="7" type="ORF">KP509_09G063100</name>
</gene>
<dbReference type="Gene3D" id="2.170.270.10">
    <property type="entry name" value="SET domain"/>
    <property type="match status" value="1"/>
</dbReference>
<evidence type="ECO:0000313" key="8">
    <source>
        <dbReference type="Proteomes" id="UP000825935"/>
    </source>
</evidence>
<dbReference type="GO" id="GO:0008270">
    <property type="term" value="F:zinc ion binding"/>
    <property type="evidence" value="ECO:0007669"/>
    <property type="project" value="UniProtKB-KW"/>
</dbReference>
<dbReference type="Gene3D" id="6.10.140.2220">
    <property type="match status" value="1"/>
</dbReference>
<name>A0A8T2U8M5_CERRI</name>
<dbReference type="SUPFAM" id="SSF48452">
    <property type="entry name" value="TPR-like"/>
    <property type="match status" value="1"/>
</dbReference>
<feature type="domain" description="MYND-type" evidence="6">
    <location>
        <begin position="55"/>
        <end position="93"/>
    </location>
</feature>
<dbReference type="PROSITE" id="PS01360">
    <property type="entry name" value="ZF_MYND_1"/>
    <property type="match status" value="1"/>
</dbReference>
<keyword evidence="1" id="KW-0479">Metal-binding</keyword>
<protein>
    <submittedName>
        <fullName evidence="7">Uncharacterized protein</fullName>
    </submittedName>
</protein>
<dbReference type="Gene3D" id="1.10.220.160">
    <property type="match status" value="1"/>
</dbReference>
<keyword evidence="8" id="KW-1185">Reference proteome</keyword>
<reference evidence="7" key="1">
    <citation type="submission" date="2021-08" db="EMBL/GenBank/DDBJ databases">
        <title>WGS assembly of Ceratopteris richardii.</title>
        <authorList>
            <person name="Marchant D.B."/>
            <person name="Chen G."/>
            <person name="Jenkins J."/>
            <person name="Shu S."/>
            <person name="Leebens-Mack J."/>
            <person name="Grimwood J."/>
            <person name="Schmutz J."/>
            <person name="Soltis P."/>
            <person name="Soltis D."/>
            <person name="Chen Z.-H."/>
        </authorList>
    </citation>
    <scope>NUCLEOTIDE SEQUENCE</scope>
    <source>
        <strain evidence="7">Whitten #5841</strain>
        <tissue evidence="7">Leaf</tissue>
    </source>
</reference>
<evidence type="ECO:0000313" key="7">
    <source>
        <dbReference type="EMBL" id="KAH7429724.1"/>
    </source>
</evidence>
<dbReference type="SMART" id="SM00317">
    <property type="entry name" value="SET"/>
    <property type="match status" value="1"/>
</dbReference>
<evidence type="ECO:0000259" key="6">
    <source>
        <dbReference type="PROSITE" id="PS50865"/>
    </source>
</evidence>
<dbReference type="Proteomes" id="UP000825935">
    <property type="component" value="Chromosome 9"/>
</dbReference>
<dbReference type="GO" id="GO:0005634">
    <property type="term" value="C:nucleus"/>
    <property type="evidence" value="ECO:0007669"/>
    <property type="project" value="TreeGrafter"/>
</dbReference>
<dbReference type="PANTHER" id="PTHR12197:SF251">
    <property type="entry name" value="EG:BACR7C10.4 PROTEIN"/>
    <property type="match status" value="1"/>
</dbReference>
<dbReference type="EMBL" id="CM035414">
    <property type="protein sequence ID" value="KAH7429724.1"/>
    <property type="molecule type" value="Genomic_DNA"/>
</dbReference>
<dbReference type="Gene3D" id="1.25.40.10">
    <property type="entry name" value="Tetratricopeptide repeat domain"/>
    <property type="match status" value="1"/>
</dbReference>
<evidence type="ECO:0000256" key="4">
    <source>
        <dbReference type="PROSITE-ProRule" id="PRU00134"/>
    </source>
</evidence>
<dbReference type="Pfam" id="PF00856">
    <property type="entry name" value="SET"/>
    <property type="match status" value="1"/>
</dbReference>
<feature type="domain" description="SET" evidence="5">
    <location>
        <begin position="12"/>
        <end position="251"/>
    </location>
</feature>
<proteinExistence type="predicted"/>
<evidence type="ECO:0000259" key="5">
    <source>
        <dbReference type="PROSITE" id="PS50280"/>
    </source>
</evidence>
<comment type="caution">
    <text evidence="7">The sequence shown here is derived from an EMBL/GenBank/DDBJ whole genome shotgun (WGS) entry which is preliminary data.</text>
</comment>
<organism evidence="7 8">
    <name type="scientific">Ceratopteris richardii</name>
    <name type="common">Triangle waterfern</name>
    <dbReference type="NCBI Taxonomy" id="49495"/>
    <lineage>
        <taxon>Eukaryota</taxon>
        <taxon>Viridiplantae</taxon>
        <taxon>Streptophyta</taxon>
        <taxon>Embryophyta</taxon>
        <taxon>Tracheophyta</taxon>
        <taxon>Polypodiopsida</taxon>
        <taxon>Polypodiidae</taxon>
        <taxon>Polypodiales</taxon>
        <taxon>Pteridineae</taxon>
        <taxon>Pteridaceae</taxon>
        <taxon>Parkerioideae</taxon>
        <taxon>Ceratopteris</taxon>
    </lineage>
</organism>
<dbReference type="SUPFAM" id="SSF82199">
    <property type="entry name" value="SET domain"/>
    <property type="match status" value="1"/>
</dbReference>
<evidence type="ECO:0000256" key="2">
    <source>
        <dbReference type="ARBA" id="ARBA00022771"/>
    </source>
</evidence>
<dbReference type="InterPro" id="IPR046341">
    <property type="entry name" value="SET_dom_sf"/>
</dbReference>
<accession>A0A8T2U8M5</accession>
<dbReference type="PANTHER" id="PTHR12197">
    <property type="entry name" value="HISTONE-LYSINE N-METHYLTRANSFERASE SMYD"/>
    <property type="match status" value="1"/>
</dbReference>
<evidence type="ECO:0000256" key="1">
    <source>
        <dbReference type="ARBA" id="ARBA00022723"/>
    </source>
</evidence>
<dbReference type="InterPro" id="IPR001214">
    <property type="entry name" value="SET_dom"/>
</dbReference>
<keyword evidence="2 4" id="KW-0863">Zinc-finger</keyword>
<dbReference type="InterPro" id="IPR050869">
    <property type="entry name" value="H3K4_H4K5_MeTrfase"/>
</dbReference>
<dbReference type="InterPro" id="IPR011990">
    <property type="entry name" value="TPR-like_helical_dom_sf"/>
</dbReference>
<dbReference type="InterPro" id="IPR002893">
    <property type="entry name" value="Znf_MYND"/>
</dbReference>
<dbReference type="OMA" id="LHMKLGK"/>
<keyword evidence="3" id="KW-0862">Zinc</keyword>
<dbReference type="OrthoDB" id="265717at2759"/>
<dbReference type="AlphaFoldDB" id="A0A8T2U8M5"/>
<dbReference type="PROSITE" id="PS50280">
    <property type="entry name" value="SET"/>
    <property type="match status" value="1"/>
</dbReference>
<sequence>MADALNLLLQVRGLKLGMLPTKGRCLFAARRFLPGEAVLDQSPYASALNSTGKRCDGCYKEDCKLQECSLCKSVWYCSKACQEQEQVIHKYECKCLSMLMAEKGRELTPSLRLMLRLLIRKCLEKEMADSVNPFDAYELVELLPTHFEETSEQQLILYAQMANLLRITYNYGELGNVDIKEITHNFCRFACNAHTITDAELRPLGIGLYPVISIINHSCQPNCILLFEGKKAYVRAIQEISEGMEVTLSYVDLGDNTLTRLQNLKLQYFFNCVCPRCLPKATSDKMLDNDHMEGFLCPIPKCKGLLITNQEYSEKMLCKTCGKETDKSKVLDKLKSFDCYLDDGLRHLSIGNLGRAKQAFEKLDQVQTSLLQKSSLHRIKTYDNLLKICMAMEDWVSALVYCHKAIKVYERVYLPNHPLLGLQHYTCGKLEWFLGKADDATKSYRQALSILEITHGSHSELVQSLKVALQEAEMEALYIRRLVE</sequence>
<evidence type="ECO:0000256" key="3">
    <source>
        <dbReference type="ARBA" id="ARBA00022833"/>
    </source>
</evidence>
<dbReference type="Pfam" id="PF01753">
    <property type="entry name" value="zf-MYND"/>
    <property type="match status" value="1"/>
</dbReference>